<reference evidence="1 2" key="1">
    <citation type="submission" date="2016-12" db="EMBL/GenBank/DDBJ databases">
        <title>The genomes of Aspergillus section Nigri reveals drivers in fungal speciation.</title>
        <authorList>
            <consortium name="DOE Joint Genome Institute"/>
            <person name="Vesth T.C."/>
            <person name="Nybo J."/>
            <person name="Theobald S."/>
            <person name="Brandl J."/>
            <person name="Frisvad J.C."/>
            <person name="Nielsen K.F."/>
            <person name="Lyhne E.K."/>
            <person name="Kogle M.E."/>
            <person name="Kuo A."/>
            <person name="Riley R."/>
            <person name="Clum A."/>
            <person name="Nolan M."/>
            <person name="Lipzen A."/>
            <person name="Salamov A."/>
            <person name="Henrissat B."/>
            <person name="Wiebenga A."/>
            <person name="De Vries R.P."/>
            <person name="Grigoriev I.V."/>
            <person name="Mortensen U.H."/>
            <person name="Andersen M.R."/>
            <person name="Baker S.E."/>
        </authorList>
    </citation>
    <scope>NUCLEOTIDE SEQUENCE [LARGE SCALE GENOMIC DNA]</scope>
    <source>
        <strain evidence="1 2">CBS 115572</strain>
    </source>
</reference>
<accession>A0A317WNK9</accession>
<dbReference type="AlphaFoldDB" id="A0A317WNK9"/>
<dbReference type="RefSeq" id="XP_025466857.1">
    <property type="nucleotide sequence ID" value="XM_025617778.1"/>
</dbReference>
<gene>
    <name evidence="1" type="ORF">BO94DRAFT_98602</name>
</gene>
<dbReference type="EMBL" id="MSFK01000016">
    <property type="protein sequence ID" value="PWY85840.1"/>
    <property type="molecule type" value="Genomic_DNA"/>
</dbReference>
<proteinExistence type="predicted"/>
<organism evidence="1 2">
    <name type="scientific">Aspergillus sclerotioniger CBS 115572</name>
    <dbReference type="NCBI Taxonomy" id="1450535"/>
    <lineage>
        <taxon>Eukaryota</taxon>
        <taxon>Fungi</taxon>
        <taxon>Dikarya</taxon>
        <taxon>Ascomycota</taxon>
        <taxon>Pezizomycotina</taxon>
        <taxon>Eurotiomycetes</taxon>
        <taxon>Eurotiomycetidae</taxon>
        <taxon>Eurotiales</taxon>
        <taxon>Aspergillaceae</taxon>
        <taxon>Aspergillus</taxon>
        <taxon>Aspergillus subgen. Circumdati</taxon>
    </lineage>
</organism>
<name>A0A317WNK9_9EURO</name>
<keyword evidence="2" id="KW-1185">Reference proteome</keyword>
<evidence type="ECO:0000313" key="1">
    <source>
        <dbReference type="EMBL" id="PWY85840.1"/>
    </source>
</evidence>
<sequence length="138" mass="15029">MNSRPFSGSPILACPYEACRPMIPRLHIDSLQPLWLLFRAKSHTMLRLILVLPSPDLSRLARATGRIQATFKPGLVGTATSSLAPVLSASPSSSSPRPKPPSPTLLFIRARQNDRISLAVDGHPYYRLCGPAGVSCLW</sequence>
<comment type="caution">
    <text evidence="1">The sequence shown here is derived from an EMBL/GenBank/DDBJ whole genome shotgun (WGS) entry which is preliminary data.</text>
</comment>
<protein>
    <submittedName>
        <fullName evidence="1">Uncharacterized protein</fullName>
    </submittedName>
</protein>
<evidence type="ECO:0000313" key="2">
    <source>
        <dbReference type="Proteomes" id="UP000246702"/>
    </source>
</evidence>
<dbReference type="Proteomes" id="UP000246702">
    <property type="component" value="Unassembled WGS sequence"/>
</dbReference>
<dbReference type="GeneID" id="37119921"/>